<dbReference type="CDD" id="cd03221">
    <property type="entry name" value="ABCF_EF-3"/>
    <property type="match status" value="2"/>
</dbReference>
<dbReference type="AlphaFoldDB" id="A0A838CW26"/>
<dbReference type="PROSITE" id="PS00211">
    <property type="entry name" value="ABC_TRANSPORTER_1"/>
    <property type="match status" value="2"/>
</dbReference>
<dbReference type="Pfam" id="PF12848">
    <property type="entry name" value="ABC_tran_Xtn"/>
    <property type="match status" value="1"/>
</dbReference>
<dbReference type="PROSITE" id="PS50893">
    <property type="entry name" value="ABC_TRANSPORTER_2"/>
    <property type="match status" value="2"/>
</dbReference>
<dbReference type="InterPro" id="IPR017871">
    <property type="entry name" value="ABC_transporter-like_CS"/>
</dbReference>
<feature type="region of interest" description="Disordered" evidence="4">
    <location>
        <begin position="554"/>
        <end position="586"/>
    </location>
</feature>
<gene>
    <name evidence="6" type="ORF">H0266_13040</name>
</gene>
<dbReference type="Gene3D" id="3.40.50.300">
    <property type="entry name" value="P-loop containing nucleotide triphosphate hydrolases"/>
    <property type="match status" value="2"/>
</dbReference>
<dbReference type="Pfam" id="PF16326">
    <property type="entry name" value="ABC_tran_CTD"/>
    <property type="match status" value="1"/>
</dbReference>
<dbReference type="Pfam" id="PF00005">
    <property type="entry name" value="ABC_tran"/>
    <property type="match status" value="2"/>
</dbReference>
<feature type="domain" description="ABC transporter" evidence="5">
    <location>
        <begin position="4"/>
        <end position="264"/>
    </location>
</feature>
<reference evidence="6 7" key="1">
    <citation type="journal article" date="2004" name="Extremophiles">
        <title>Halobacillus locisalis sp. nov., a halophilic bacterium isolated from a marine solar saltern of the Yellow Sea in Korea.</title>
        <authorList>
            <person name="Yoon J.H."/>
            <person name="Kang K.H."/>
            <person name="Oh T.K."/>
            <person name="Park Y.H."/>
        </authorList>
    </citation>
    <scope>NUCLEOTIDE SEQUENCE [LARGE SCALE GENOMIC DNA]</scope>
    <source>
        <strain evidence="6 7">KCTC 3788</strain>
    </source>
</reference>
<dbReference type="Proteomes" id="UP000571017">
    <property type="component" value="Unassembled WGS sequence"/>
</dbReference>
<dbReference type="GO" id="GO:0003677">
    <property type="term" value="F:DNA binding"/>
    <property type="evidence" value="ECO:0007669"/>
    <property type="project" value="InterPro"/>
</dbReference>
<dbReference type="InterPro" id="IPR037118">
    <property type="entry name" value="Val-tRNA_synth_C_sf"/>
</dbReference>
<comment type="caution">
    <text evidence="6">The sequence shown here is derived from an EMBL/GenBank/DDBJ whole genome shotgun (WGS) entry which is preliminary data.</text>
</comment>
<dbReference type="PANTHER" id="PTHR42855:SF2">
    <property type="entry name" value="DRUG RESISTANCE ABC TRANSPORTER,ATP-BINDING PROTEIN"/>
    <property type="match status" value="1"/>
</dbReference>
<evidence type="ECO:0000313" key="6">
    <source>
        <dbReference type="EMBL" id="MBA2175816.1"/>
    </source>
</evidence>
<dbReference type="FunFam" id="3.40.50.300:FF:000309">
    <property type="entry name" value="ABC transporter ATP-binding protein"/>
    <property type="match status" value="1"/>
</dbReference>
<dbReference type="PANTHER" id="PTHR42855">
    <property type="entry name" value="ABC TRANSPORTER ATP-BINDING SUBUNIT"/>
    <property type="match status" value="1"/>
</dbReference>
<sequence>MILMQLNQLEKRFGAELILSNIKLEVQTNDRIAIVGRNGAGKSTLLKMMAGEMSYDSGEIFSPKETTIGYLAQNTGLQSDESIWNEMEKVFAHLKDLEKELRSMEADMANPELIADQKRYQQLLADYDRKQEAFKMAGGYQYEADIKSVLNGLNFHDFDWSTSITTLSGGQKTRLALGKLLLTKPDVLILDEPTNHLDIDTLAWLENYLQGYDGAVVIVSHDRYFLDKIVNTVYEVAFQSSKRFTGNYSDYLKRKEADYDIEMKHFEKQQKEIEKMEDFIAKNIVRATTSKRAQSRRKQLEKLDRLEKPKDDNQSAKFSFQVAKKSGNDVLRLNDYAFRYHDSKSYLFDNLRLDLNRGDSVALVGPNGVGKTTLLKTIMGQLEASKGTKMVGTNVEIGYYDQEQTNLNPKKTVLQELWDDYPMKNEKDIRTVLGNFLFSGEDVLKPVSALSGGEKARLSLAKLMMQQANFLVLDEPTNHLDLDSKEVLEAALVDYPGTILFVSHDRYFINKIATQVVEMLPEQTRVFLGDYDYYAEKKQEEYELQQIEEAERIANEPESAEAKAKNSFQQDKEAKREERKRNRRISEIEERIEELEAKLEENDDLLCDPEVYQDHERSLELTESNEKMNQELEALMEEWESLHEE</sequence>
<proteinExistence type="predicted"/>
<evidence type="ECO:0000256" key="4">
    <source>
        <dbReference type="SAM" id="MobiDB-lite"/>
    </source>
</evidence>
<dbReference type="InterPro" id="IPR032781">
    <property type="entry name" value="ABC_tran_Xtn"/>
</dbReference>
<dbReference type="GO" id="GO:0005524">
    <property type="term" value="F:ATP binding"/>
    <property type="evidence" value="ECO:0007669"/>
    <property type="project" value="UniProtKB-KW"/>
</dbReference>
<evidence type="ECO:0000256" key="2">
    <source>
        <dbReference type="ARBA" id="ARBA00022741"/>
    </source>
</evidence>
<dbReference type="Gene3D" id="1.10.287.380">
    <property type="entry name" value="Valyl-tRNA synthetase, C-terminal domain"/>
    <property type="match status" value="1"/>
</dbReference>
<dbReference type="FunFam" id="3.40.50.300:FF:000011">
    <property type="entry name" value="Putative ABC transporter ATP-binding component"/>
    <property type="match status" value="1"/>
</dbReference>
<dbReference type="RefSeq" id="WP_181472879.1">
    <property type="nucleotide sequence ID" value="NZ_JACEFG010000003.1"/>
</dbReference>
<dbReference type="InterPro" id="IPR027417">
    <property type="entry name" value="P-loop_NTPase"/>
</dbReference>
<keyword evidence="2" id="KW-0547">Nucleotide-binding</keyword>
<evidence type="ECO:0000256" key="3">
    <source>
        <dbReference type="ARBA" id="ARBA00022840"/>
    </source>
</evidence>
<evidence type="ECO:0000256" key="1">
    <source>
        <dbReference type="ARBA" id="ARBA00022737"/>
    </source>
</evidence>
<dbReference type="SUPFAM" id="SSF52540">
    <property type="entry name" value="P-loop containing nucleoside triphosphate hydrolases"/>
    <property type="match status" value="2"/>
</dbReference>
<dbReference type="InterPro" id="IPR003439">
    <property type="entry name" value="ABC_transporter-like_ATP-bd"/>
</dbReference>
<protein>
    <submittedName>
        <fullName evidence="6">ABC-F family ATP-binding cassette domain-containing protein</fullName>
    </submittedName>
</protein>
<keyword evidence="7" id="KW-1185">Reference proteome</keyword>
<keyword evidence="1" id="KW-0677">Repeat</keyword>
<dbReference type="InterPro" id="IPR003593">
    <property type="entry name" value="AAA+_ATPase"/>
</dbReference>
<feature type="domain" description="ABC transporter" evidence="5">
    <location>
        <begin position="331"/>
        <end position="547"/>
    </location>
</feature>
<dbReference type="InterPro" id="IPR032524">
    <property type="entry name" value="ABC_tran_C"/>
</dbReference>
<keyword evidence="3 6" id="KW-0067">ATP-binding</keyword>
<dbReference type="InterPro" id="IPR051309">
    <property type="entry name" value="ABCF_ATPase"/>
</dbReference>
<name>A0A838CW26_9BACI</name>
<dbReference type="EMBL" id="JACEFG010000003">
    <property type="protein sequence ID" value="MBA2175816.1"/>
    <property type="molecule type" value="Genomic_DNA"/>
</dbReference>
<dbReference type="SMART" id="SM00382">
    <property type="entry name" value="AAA"/>
    <property type="match status" value="2"/>
</dbReference>
<evidence type="ECO:0000313" key="7">
    <source>
        <dbReference type="Proteomes" id="UP000571017"/>
    </source>
</evidence>
<accession>A0A838CW26</accession>
<evidence type="ECO:0000259" key="5">
    <source>
        <dbReference type="PROSITE" id="PS50893"/>
    </source>
</evidence>
<dbReference type="GO" id="GO:0016887">
    <property type="term" value="F:ATP hydrolysis activity"/>
    <property type="evidence" value="ECO:0007669"/>
    <property type="project" value="InterPro"/>
</dbReference>
<organism evidence="6 7">
    <name type="scientific">Halobacillus locisalis</name>
    <dbReference type="NCBI Taxonomy" id="220753"/>
    <lineage>
        <taxon>Bacteria</taxon>
        <taxon>Bacillati</taxon>
        <taxon>Bacillota</taxon>
        <taxon>Bacilli</taxon>
        <taxon>Bacillales</taxon>
        <taxon>Bacillaceae</taxon>
        <taxon>Halobacillus</taxon>
    </lineage>
</organism>